<evidence type="ECO:0008006" key="3">
    <source>
        <dbReference type="Google" id="ProtNLM"/>
    </source>
</evidence>
<keyword evidence="2" id="KW-1185">Reference proteome</keyword>
<dbReference type="SUPFAM" id="SSF160930">
    <property type="entry name" value="FlhC-like"/>
    <property type="match status" value="1"/>
</dbReference>
<reference evidence="1 2" key="1">
    <citation type="submission" date="2016-06" db="EMBL/GenBank/DDBJ databases">
        <title>Complete genome sequence of a deep-branching marine Gamma Proteobacterium Woeseia oceani type strain XK5.</title>
        <authorList>
            <person name="Mu D."/>
            <person name="Du Z."/>
        </authorList>
    </citation>
    <scope>NUCLEOTIDE SEQUENCE [LARGE SCALE GENOMIC DNA]</scope>
    <source>
        <strain evidence="1 2">XK5</strain>
    </source>
</reference>
<dbReference type="RefSeq" id="WP_068612359.1">
    <property type="nucleotide sequence ID" value="NZ_CP016268.1"/>
</dbReference>
<name>A0A193LCF9_9GAMM</name>
<sequence>MRLTDDRYASERCRFELALRMIRHEARTRTIRDCTGLSDDRIRKVYATYFRDQRGPQIRRRRGKSPQQVTLFVKNPFYQLEASTLVALFCANLLLRIDHENAIHPCWPRPDVEYGHRLCRAFETYQLLHRRPQLNFEWAWNLLQNISRNDELVLSICTDCNTRYVQDAYALDHHTCPGCEIARQRRCGKRATAIPA</sequence>
<accession>A0A193LCF9</accession>
<organism evidence="1 2">
    <name type="scientific">Woeseia oceani</name>
    <dbReference type="NCBI Taxonomy" id="1548547"/>
    <lineage>
        <taxon>Bacteria</taxon>
        <taxon>Pseudomonadati</taxon>
        <taxon>Pseudomonadota</taxon>
        <taxon>Gammaproteobacteria</taxon>
        <taxon>Woeseiales</taxon>
        <taxon>Woeseiaceae</taxon>
        <taxon>Woeseia</taxon>
    </lineage>
</organism>
<dbReference type="OrthoDB" id="7059193at2"/>
<proteinExistence type="predicted"/>
<evidence type="ECO:0000313" key="1">
    <source>
        <dbReference type="EMBL" id="ANO50192.1"/>
    </source>
</evidence>
<dbReference type="EMBL" id="CP016268">
    <property type="protein sequence ID" value="ANO50192.1"/>
    <property type="molecule type" value="Genomic_DNA"/>
</dbReference>
<protein>
    <recommendedName>
        <fullName evidence="3">Flagellar transcriptional regulator FlhC</fullName>
    </recommendedName>
</protein>
<dbReference type="Proteomes" id="UP000092695">
    <property type="component" value="Chromosome"/>
</dbReference>
<dbReference type="STRING" id="1548547.BA177_02225"/>
<dbReference type="AlphaFoldDB" id="A0A193LCF9"/>
<evidence type="ECO:0000313" key="2">
    <source>
        <dbReference type="Proteomes" id="UP000092695"/>
    </source>
</evidence>
<gene>
    <name evidence="1" type="ORF">BA177_02225</name>
</gene>
<dbReference type="KEGG" id="woc:BA177_02225"/>